<dbReference type="Pfam" id="PF21858">
    <property type="entry name" value="DUF6914"/>
    <property type="match status" value="1"/>
</dbReference>
<name>A0A3M7LZZ3_9PLEO</name>
<dbReference type="OrthoDB" id="2679825at2759"/>
<evidence type="ECO:0000313" key="1">
    <source>
        <dbReference type="EMBL" id="RMZ67768.1"/>
    </source>
</evidence>
<reference evidence="1 2" key="1">
    <citation type="journal article" date="2014" name="PLoS ONE">
        <title>De novo Genome Assembly of the Fungal Plant Pathogen Pyrenophora semeniperda.</title>
        <authorList>
            <person name="Soliai M.M."/>
            <person name="Meyer S.E."/>
            <person name="Udall J.A."/>
            <person name="Elzinga D.E."/>
            <person name="Hermansen R.A."/>
            <person name="Bodily P.M."/>
            <person name="Hart A.A."/>
            <person name="Coleman C.E."/>
        </authorList>
    </citation>
    <scope>NUCLEOTIDE SEQUENCE [LARGE SCALE GENOMIC DNA]</scope>
    <source>
        <strain evidence="1 2">CCB06</strain>
        <tissue evidence="1">Mycelium</tissue>
    </source>
</reference>
<protein>
    <submittedName>
        <fullName evidence="1">Uncharacterized protein</fullName>
    </submittedName>
</protein>
<dbReference type="Proteomes" id="UP000265663">
    <property type="component" value="Unassembled WGS sequence"/>
</dbReference>
<gene>
    <name evidence="1" type="ORF">GMOD_00010404</name>
</gene>
<dbReference type="EMBL" id="KE747812">
    <property type="protein sequence ID" value="RMZ67768.1"/>
    <property type="molecule type" value="Genomic_DNA"/>
</dbReference>
<keyword evidence="2" id="KW-1185">Reference proteome</keyword>
<dbReference type="InterPro" id="IPR054208">
    <property type="entry name" value="DUF6914"/>
</dbReference>
<accession>A0A3M7LZZ3</accession>
<sequence>MEILAFQRYQTKSSLQEMTANKDRLYVGLHARSGAAKMPGGEDKYHWSLIIGPKNPAKHSTGQRHHAKSSIQIVDGVAKNVWVYEERASSLQPTSAMLVCIVIGKVIDGARLREVFAATPVRGNDAECGGWNCVAWVKEALGCAAGDGKALGRCKIEWDHVRDTAMWYVAKKAAEHRFDGQGEFDTSKVPMWDAMEGRELVA</sequence>
<dbReference type="AlphaFoldDB" id="A0A3M7LZZ3"/>
<proteinExistence type="predicted"/>
<organism evidence="1 2">
    <name type="scientific">Pyrenophora seminiperda CCB06</name>
    <dbReference type="NCBI Taxonomy" id="1302712"/>
    <lineage>
        <taxon>Eukaryota</taxon>
        <taxon>Fungi</taxon>
        <taxon>Dikarya</taxon>
        <taxon>Ascomycota</taxon>
        <taxon>Pezizomycotina</taxon>
        <taxon>Dothideomycetes</taxon>
        <taxon>Pleosporomycetidae</taxon>
        <taxon>Pleosporales</taxon>
        <taxon>Pleosporineae</taxon>
        <taxon>Pleosporaceae</taxon>
        <taxon>Pyrenophora</taxon>
    </lineage>
</organism>
<evidence type="ECO:0000313" key="2">
    <source>
        <dbReference type="Proteomes" id="UP000265663"/>
    </source>
</evidence>